<dbReference type="InterPro" id="IPR032508">
    <property type="entry name" value="FecR_C"/>
</dbReference>
<dbReference type="Proteomes" id="UP000075606">
    <property type="component" value="Unassembled WGS sequence"/>
</dbReference>
<keyword evidence="1" id="KW-0472">Membrane</keyword>
<feature type="domain" description="FecR protein" evidence="2">
    <location>
        <begin position="164"/>
        <end position="255"/>
    </location>
</feature>
<dbReference type="InterPro" id="IPR006860">
    <property type="entry name" value="FecR"/>
</dbReference>
<reference evidence="4 5" key="1">
    <citation type="submission" date="2016-01" db="EMBL/GenBank/DDBJ databases">
        <title>Genome sequencing of Roseivirga spongicola UST030701-084.</title>
        <authorList>
            <person name="Selvaratnam C."/>
            <person name="Thevarajoo S."/>
            <person name="Goh K.M."/>
            <person name="Ee R."/>
            <person name="Chan K.-G."/>
            <person name="Chong C.S."/>
        </authorList>
    </citation>
    <scope>NUCLEOTIDE SEQUENCE [LARGE SCALE GENOMIC DNA]</scope>
    <source>
        <strain evidence="4 5">UST030701-084</strain>
    </source>
</reference>
<sequence length="373" mass="41979">MTKRQFLELVKKYDEGKCSPQEEAQLIAYCEKVQVKQRLKINSTLGESEKNKVRVNLLKRIDKSIDQIDSKNRSGWLKWGYAAALFLVLATAVFLVRQYSQPTLSDFSNQITLKMGTEDLLVLNNSDEKQLIEVNGELIASVEDGVLVYENKSLPIETHQLNVPYGKTFQVKLSEGSQVHLNAGTSFSYQTSYLPSPNRLVSVNGEAFLEVSKNADQPFVVQANGFKVRVLGTAFNINTYQENEVDEVVLIEGEVGLYTETSFSRDKSTILKPGFKATFNKDSLLFSTEPTVTAPYTAWTNGELIIRNMAFSGLLKILERRFNIEIENTNAELNGELISANFGQNPTLEQVMNDLAVLYKISFEINENQITIQ</sequence>
<dbReference type="InterPro" id="IPR012373">
    <property type="entry name" value="Ferrdict_sens_TM"/>
</dbReference>
<organism evidence="4 5">
    <name type="scientific">Roseivirga spongicola</name>
    <dbReference type="NCBI Taxonomy" id="333140"/>
    <lineage>
        <taxon>Bacteria</taxon>
        <taxon>Pseudomonadati</taxon>
        <taxon>Bacteroidota</taxon>
        <taxon>Cytophagia</taxon>
        <taxon>Cytophagales</taxon>
        <taxon>Roseivirgaceae</taxon>
        <taxon>Roseivirga</taxon>
    </lineage>
</organism>
<dbReference type="PANTHER" id="PTHR30273:SF2">
    <property type="entry name" value="PROTEIN FECR"/>
    <property type="match status" value="1"/>
</dbReference>
<dbReference type="Pfam" id="PF16344">
    <property type="entry name" value="FecR_C"/>
    <property type="match status" value="1"/>
</dbReference>
<protein>
    <recommendedName>
        <fullName evidence="6">FecR protein domain-containing protein</fullName>
    </recommendedName>
</protein>
<proteinExistence type="predicted"/>
<dbReference type="STRING" id="333140.AWW68_09195"/>
<evidence type="ECO:0000259" key="3">
    <source>
        <dbReference type="Pfam" id="PF16344"/>
    </source>
</evidence>
<dbReference type="PIRSF" id="PIRSF018266">
    <property type="entry name" value="FecR"/>
    <property type="match status" value="1"/>
</dbReference>
<evidence type="ECO:0000256" key="1">
    <source>
        <dbReference type="SAM" id="Phobius"/>
    </source>
</evidence>
<keyword evidence="1" id="KW-1133">Transmembrane helix</keyword>
<dbReference type="OrthoDB" id="1452822at2"/>
<dbReference type="Gene3D" id="2.60.120.1440">
    <property type="match status" value="1"/>
</dbReference>
<feature type="domain" description="Protein FecR C-terminal" evidence="3">
    <location>
        <begin position="304"/>
        <end position="372"/>
    </location>
</feature>
<name>A0A150XB97_9BACT</name>
<dbReference type="PANTHER" id="PTHR30273">
    <property type="entry name" value="PERIPLASMIC SIGNAL SENSOR AND SIGMA FACTOR ACTIVATOR FECR-RELATED"/>
    <property type="match status" value="1"/>
</dbReference>
<dbReference type="GO" id="GO:0016989">
    <property type="term" value="F:sigma factor antagonist activity"/>
    <property type="evidence" value="ECO:0007669"/>
    <property type="project" value="TreeGrafter"/>
</dbReference>
<keyword evidence="1" id="KW-0812">Transmembrane</keyword>
<evidence type="ECO:0000313" key="5">
    <source>
        <dbReference type="Proteomes" id="UP000075606"/>
    </source>
</evidence>
<comment type="caution">
    <text evidence="4">The sequence shown here is derived from an EMBL/GenBank/DDBJ whole genome shotgun (WGS) entry which is preliminary data.</text>
</comment>
<dbReference type="RefSeq" id="WP_068220270.1">
    <property type="nucleotide sequence ID" value="NZ_LRPC01000012.1"/>
</dbReference>
<evidence type="ECO:0000259" key="2">
    <source>
        <dbReference type="Pfam" id="PF04773"/>
    </source>
</evidence>
<gene>
    <name evidence="4" type="ORF">AWW68_09195</name>
</gene>
<feature type="transmembrane region" description="Helical" evidence="1">
    <location>
        <begin position="79"/>
        <end position="99"/>
    </location>
</feature>
<dbReference type="AlphaFoldDB" id="A0A150XB97"/>
<keyword evidence="5" id="KW-1185">Reference proteome</keyword>
<dbReference type="EMBL" id="LRPC01000012">
    <property type="protein sequence ID" value="KYG75993.1"/>
    <property type="molecule type" value="Genomic_DNA"/>
</dbReference>
<dbReference type="Pfam" id="PF04773">
    <property type="entry name" value="FecR"/>
    <property type="match status" value="1"/>
</dbReference>
<dbReference type="Gene3D" id="3.55.50.30">
    <property type="match status" value="1"/>
</dbReference>
<accession>A0A150XB97</accession>
<evidence type="ECO:0000313" key="4">
    <source>
        <dbReference type="EMBL" id="KYG75993.1"/>
    </source>
</evidence>
<evidence type="ECO:0008006" key="6">
    <source>
        <dbReference type="Google" id="ProtNLM"/>
    </source>
</evidence>